<dbReference type="AlphaFoldDB" id="A0A6C0DUK4"/>
<sequence length="202" mass="23510">MPEIKIAKAKPRVRKTTHKISPADLLRKHSPIKNGLKIKDEDKPLHKYSKITPKIYLGNYQGAKDSEFFKDKKIKAVLNCTKDIPNHFSNKKDIEYMRIPIDDSLKDIDINKLYEFAPAAIEFIHKHAGIQKQNIYVHCYAGRQRSAACIALYLMGKYNMTPGESCKYIMDKRPEAFHFGLSLNFEDTLKKYHKDLQKNKRK</sequence>
<dbReference type="PROSITE" id="PS50056">
    <property type="entry name" value="TYR_PHOSPHATASE_2"/>
    <property type="match status" value="1"/>
</dbReference>
<organism evidence="5">
    <name type="scientific">viral metagenome</name>
    <dbReference type="NCBI Taxonomy" id="1070528"/>
    <lineage>
        <taxon>unclassified sequences</taxon>
        <taxon>metagenomes</taxon>
        <taxon>organismal metagenomes</taxon>
    </lineage>
</organism>
<evidence type="ECO:0008006" key="6">
    <source>
        <dbReference type="Google" id="ProtNLM"/>
    </source>
</evidence>
<dbReference type="InterPro" id="IPR016130">
    <property type="entry name" value="Tyr_Pase_AS"/>
</dbReference>
<proteinExistence type="predicted"/>
<dbReference type="PANTHER" id="PTHR10159">
    <property type="entry name" value="DUAL SPECIFICITY PROTEIN PHOSPHATASE"/>
    <property type="match status" value="1"/>
</dbReference>
<dbReference type="InterPro" id="IPR000387">
    <property type="entry name" value="Tyr_Pase_dom"/>
</dbReference>
<feature type="domain" description="Tyrosine specific protein phosphatases" evidence="4">
    <location>
        <begin position="111"/>
        <end position="174"/>
    </location>
</feature>
<dbReference type="EMBL" id="MN739679">
    <property type="protein sequence ID" value="QHT20636.1"/>
    <property type="molecule type" value="Genomic_DNA"/>
</dbReference>
<reference evidence="5" key="1">
    <citation type="journal article" date="2020" name="Nature">
        <title>Giant virus diversity and host interactions through global metagenomics.</title>
        <authorList>
            <person name="Schulz F."/>
            <person name="Roux S."/>
            <person name="Paez-Espino D."/>
            <person name="Jungbluth S."/>
            <person name="Walsh D.A."/>
            <person name="Denef V.J."/>
            <person name="McMahon K.D."/>
            <person name="Konstantinidis K.T."/>
            <person name="Eloe-Fadrosh E.A."/>
            <person name="Kyrpides N.C."/>
            <person name="Woyke T."/>
        </authorList>
    </citation>
    <scope>NUCLEOTIDE SEQUENCE</scope>
    <source>
        <strain evidence="5">GVMAG-M-3300023174-68</strain>
    </source>
</reference>
<dbReference type="InterPro" id="IPR029021">
    <property type="entry name" value="Prot-tyrosine_phosphatase-like"/>
</dbReference>
<dbReference type="InterPro" id="IPR000340">
    <property type="entry name" value="Dual-sp_phosphatase_cat-dom"/>
</dbReference>
<dbReference type="GO" id="GO:0017017">
    <property type="term" value="F:MAP kinase tyrosine/serine/threonine phosphatase activity"/>
    <property type="evidence" value="ECO:0007669"/>
    <property type="project" value="TreeGrafter"/>
</dbReference>
<keyword evidence="2" id="KW-0904">Protein phosphatase</keyword>
<dbReference type="SMART" id="SM00195">
    <property type="entry name" value="DSPc"/>
    <property type="match status" value="1"/>
</dbReference>
<dbReference type="SUPFAM" id="SSF52799">
    <property type="entry name" value="(Phosphotyrosine protein) phosphatases II"/>
    <property type="match status" value="1"/>
</dbReference>
<dbReference type="PANTHER" id="PTHR10159:SF519">
    <property type="entry name" value="DUAL SPECIFICITY PROTEIN PHOSPHATASE MPK3"/>
    <property type="match status" value="1"/>
</dbReference>
<dbReference type="Pfam" id="PF00782">
    <property type="entry name" value="DSPc"/>
    <property type="match status" value="1"/>
</dbReference>
<dbReference type="GO" id="GO:0005737">
    <property type="term" value="C:cytoplasm"/>
    <property type="evidence" value="ECO:0007669"/>
    <property type="project" value="TreeGrafter"/>
</dbReference>
<dbReference type="Gene3D" id="3.90.190.10">
    <property type="entry name" value="Protein tyrosine phosphatase superfamily"/>
    <property type="match status" value="1"/>
</dbReference>
<dbReference type="CDD" id="cd14498">
    <property type="entry name" value="DSP"/>
    <property type="match status" value="1"/>
</dbReference>
<evidence type="ECO:0000313" key="5">
    <source>
        <dbReference type="EMBL" id="QHT20636.1"/>
    </source>
</evidence>
<dbReference type="GO" id="GO:0043409">
    <property type="term" value="P:negative regulation of MAPK cascade"/>
    <property type="evidence" value="ECO:0007669"/>
    <property type="project" value="TreeGrafter"/>
</dbReference>
<dbReference type="PROSITE" id="PS00383">
    <property type="entry name" value="TYR_PHOSPHATASE_1"/>
    <property type="match status" value="1"/>
</dbReference>
<evidence type="ECO:0000259" key="3">
    <source>
        <dbReference type="PROSITE" id="PS50054"/>
    </source>
</evidence>
<keyword evidence="1" id="KW-0378">Hydrolase</keyword>
<feature type="domain" description="Tyrosine-protein phosphatase" evidence="3">
    <location>
        <begin position="47"/>
        <end position="198"/>
    </location>
</feature>
<name>A0A6C0DUK4_9ZZZZ</name>
<dbReference type="GO" id="GO:0033550">
    <property type="term" value="F:MAP kinase tyrosine phosphatase activity"/>
    <property type="evidence" value="ECO:0007669"/>
    <property type="project" value="TreeGrafter"/>
</dbReference>
<dbReference type="PROSITE" id="PS50054">
    <property type="entry name" value="TYR_PHOSPHATASE_DUAL"/>
    <property type="match status" value="1"/>
</dbReference>
<evidence type="ECO:0000259" key="4">
    <source>
        <dbReference type="PROSITE" id="PS50056"/>
    </source>
</evidence>
<dbReference type="GO" id="GO:0008330">
    <property type="term" value="F:protein tyrosine/threonine phosphatase activity"/>
    <property type="evidence" value="ECO:0007669"/>
    <property type="project" value="TreeGrafter"/>
</dbReference>
<protein>
    <recommendedName>
        <fullName evidence="6">Tyrosine specific protein phosphatases domain-containing protein</fullName>
    </recommendedName>
</protein>
<accession>A0A6C0DUK4</accession>
<evidence type="ECO:0000256" key="2">
    <source>
        <dbReference type="ARBA" id="ARBA00022912"/>
    </source>
</evidence>
<dbReference type="InterPro" id="IPR020422">
    <property type="entry name" value="TYR_PHOSPHATASE_DUAL_dom"/>
</dbReference>
<evidence type="ECO:0000256" key="1">
    <source>
        <dbReference type="ARBA" id="ARBA00022801"/>
    </source>
</evidence>